<organism evidence="1 2">
    <name type="scientific">Angiostrongylus cantonensis</name>
    <name type="common">Rat lungworm</name>
    <dbReference type="NCBI Taxonomy" id="6313"/>
    <lineage>
        <taxon>Eukaryota</taxon>
        <taxon>Metazoa</taxon>
        <taxon>Ecdysozoa</taxon>
        <taxon>Nematoda</taxon>
        <taxon>Chromadorea</taxon>
        <taxon>Rhabditida</taxon>
        <taxon>Rhabditina</taxon>
        <taxon>Rhabditomorpha</taxon>
        <taxon>Strongyloidea</taxon>
        <taxon>Metastrongylidae</taxon>
        <taxon>Angiostrongylus</taxon>
    </lineage>
</organism>
<keyword evidence="1" id="KW-1185">Reference proteome</keyword>
<evidence type="ECO:0000313" key="1">
    <source>
        <dbReference type="Proteomes" id="UP000035642"/>
    </source>
</evidence>
<name>A0A0K0DQE6_ANGCA</name>
<dbReference type="WBParaSite" id="ACAC_0001398501-mRNA-1">
    <property type="protein sequence ID" value="ACAC_0001398501-mRNA-1"/>
    <property type="gene ID" value="ACAC_0001398501"/>
</dbReference>
<reference evidence="2" key="2">
    <citation type="submission" date="2017-02" db="UniProtKB">
        <authorList>
            <consortium name="WormBaseParasite"/>
        </authorList>
    </citation>
    <scope>IDENTIFICATION</scope>
</reference>
<dbReference type="AlphaFoldDB" id="A0A0K0DQE6"/>
<sequence length="183" mass="20794">MVALGFGQIGLNEYEDCSETSTDSHDTLVLYGAQEECPLRGQYSSSNCHHPVLFFGCQKPYEIQLFSECHSKLKDSDTYSCVTHFRKADDHYMVVRDELSTQLQCLKFHVSSAVSLKIFDHVSCDPFSTTATLPSSVVNISVTETQPHMTYYLQQFLHFCDLLLQAPLLEKIEFACAFMRILI</sequence>
<evidence type="ECO:0000313" key="2">
    <source>
        <dbReference type="WBParaSite" id="ACAC_0001398501-mRNA-1"/>
    </source>
</evidence>
<reference evidence="1" key="1">
    <citation type="submission" date="2012-09" db="EMBL/GenBank/DDBJ databases">
        <authorList>
            <person name="Martin A.A."/>
        </authorList>
    </citation>
    <scope>NUCLEOTIDE SEQUENCE</scope>
</reference>
<dbReference type="STRING" id="6313.A0A0K0DQE6"/>
<protein>
    <submittedName>
        <fullName evidence="2">SUEL-type lectin domain-containing protein</fullName>
    </submittedName>
</protein>
<dbReference type="Proteomes" id="UP000035642">
    <property type="component" value="Unassembled WGS sequence"/>
</dbReference>
<accession>A0A0K0DQE6</accession>
<proteinExistence type="predicted"/>